<keyword evidence="2" id="KW-1133">Transmembrane helix</keyword>
<gene>
    <name evidence="3" type="ORF">LR394_38160</name>
</gene>
<keyword evidence="2" id="KW-0812">Transmembrane</keyword>
<name>A0A9X1NN23_9ACTN</name>
<feature type="transmembrane region" description="Helical" evidence="2">
    <location>
        <begin position="140"/>
        <end position="158"/>
    </location>
</feature>
<feature type="transmembrane region" description="Helical" evidence="2">
    <location>
        <begin position="88"/>
        <end position="107"/>
    </location>
</feature>
<reference evidence="3" key="1">
    <citation type="submission" date="2021-11" db="EMBL/GenBank/DDBJ databases">
        <title>Streptomyces corallinus and Kineosporia corallina sp. nov., two new coral-derived marine actinobacteria.</title>
        <authorList>
            <person name="Buangrab K."/>
            <person name="Sutthacheep M."/>
            <person name="Yeemin T."/>
            <person name="Harunari E."/>
            <person name="Igarashi Y."/>
            <person name="Sripreechasak P."/>
            <person name="Kanchanasin P."/>
            <person name="Tanasupawat S."/>
            <person name="Phongsopitanun W."/>
        </authorList>
    </citation>
    <scope>NUCLEOTIDE SEQUENCE</scope>
    <source>
        <strain evidence="3">JCM 31032</strain>
    </source>
</reference>
<sequence length="251" mass="26476">MASSSPTLTLGGKIVAAAGVLFLITSFLPYFRFCSTVMGSENCANGSAWDFTSTKIAALLVIVLVVEVVVVQLAKVKLPDGLGGLLNLGRLVVSAVAALLVGFKIAVGQSTPEIPTMPDMSSLGIDSSDFEFDMGFSRGIGIFLGLVFALALVAGNVLRLNEAAPAADANPGAGSAGPWNNQGGQQFQAQPGPYDQNQYGQNQQNQYGQNQNQYGQGQDQYGQYGQPTQGNENRYGQQNPQYPPNQGGQQY</sequence>
<dbReference type="RefSeq" id="WP_231449590.1">
    <property type="nucleotide sequence ID" value="NZ_JAJOMB010000033.1"/>
</dbReference>
<dbReference type="EMBL" id="JAJOMB010000033">
    <property type="protein sequence ID" value="MCD5316739.1"/>
    <property type="molecule type" value="Genomic_DNA"/>
</dbReference>
<protein>
    <submittedName>
        <fullName evidence="3">Uncharacterized protein</fullName>
    </submittedName>
</protein>
<feature type="transmembrane region" description="Helical" evidence="2">
    <location>
        <begin position="56"/>
        <end position="76"/>
    </location>
</feature>
<dbReference type="Proteomes" id="UP001138997">
    <property type="component" value="Unassembled WGS sequence"/>
</dbReference>
<dbReference type="AlphaFoldDB" id="A0A9X1NN23"/>
<keyword evidence="4" id="KW-1185">Reference proteome</keyword>
<keyword evidence="2" id="KW-0472">Membrane</keyword>
<evidence type="ECO:0000256" key="2">
    <source>
        <dbReference type="SAM" id="Phobius"/>
    </source>
</evidence>
<evidence type="ECO:0000313" key="3">
    <source>
        <dbReference type="EMBL" id="MCD5316739.1"/>
    </source>
</evidence>
<accession>A0A9X1NN23</accession>
<evidence type="ECO:0000313" key="4">
    <source>
        <dbReference type="Proteomes" id="UP001138997"/>
    </source>
</evidence>
<organism evidence="3 4">
    <name type="scientific">Kineosporia babensis</name>
    <dbReference type="NCBI Taxonomy" id="499548"/>
    <lineage>
        <taxon>Bacteria</taxon>
        <taxon>Bacillati</taxon>
        <taxon>Actinomycetota</taxon>
        <taxon>Actinomycetes</taxon>
        <taxon>Kineosporiales</taxon>
        <taxon>Kineosporiaceae</taxon>
        <taxon>Kineosporia</taxon>
    </lineage>
</organism>
<feature type="region of interest" description="Disordered" evidence="1">
    <location>
        <begin position="167"/>
        <end position="251"/>
    </location>
</feature>
<proteinExistence type="predicted"/>
<feature type="transmembrane region" description="Helical" evidence="2">
    <location>
        <begin position="12"/>
        <end position="31"/>
    </location>
</feature>
<comment type="caution">
    <text evidence="3">The sequence shown here is derived from an EMBL/GenBank/DDBJ whole genome shotgun (WGS) entry which is preliminary data.</text>
</comment>
<evidence type="ECO:0000256" key="1">
    <source>
        <dbReference type="SAM" id="MobiDB-lite"/>
    </source>
</evidence>